<organism evidence="1 2">
    <name type="scientific">Lithospermum erythrorhizon</name>
    <name type="common">Purple gromwell</name>
    <name type="synonym">Lithospermum officinale var. erythrorhizon</name>
    <dbReference type="NCBI Taxonomy" id="34254"/>
    <lineage>
        <taxon>Eukaryota</taxon>
        <taxon>Viridiplantae</taxon>
        <taxon>Streptophyta</taxon>
        <taxon>Embryophyta</taxon>
        <taxon>Tracheophyta</taxon>
        <taxon>Spermatophyta</taxon>
        <taxon>Magnoliopsida</taxon>
        <taxon>eudicotyledons</taxon>
        <taxon>Gunneridae</taxon>
        <taxon>Pentapetalae</taxon>
        <taxon>asterids</taxon>
        <taxon>lamiids</taxon>
        <taxon>Boraginales</taxon>
        <taxon>Boraginaceae</taxon>
        <taxon>Boraginoideae</taxon>
        <taxon>Lithospermeae</taxon>
        <taxon>Lithospermum</taxon>
    </lineage>
</organism>
<name>A0AAV3PUR4_LITER</name>
<dbReference type="EMBL" id="BAABME010033687">
    <property type="protein sequence ID" value="GAA0153687.1"/>
    <property type="molecule type" value="Genomic_DNA"/>
</dbReference>
<sequence length="69" mass="7931">MTKPSLGNKSPFGLVKSVLSDAPPEIELSCYKRIPSLGNESPFWLVDRERLHVEAIPDLDMFFERLYSY</sequence>
<protein>
    <submittedName>
        <fullName evidence="1">Uncharacterized protein</fullName>
    </submittedName>
</protein>
<accession>A0AAV3PUR4</accession>
<proteinExistence type="predicted"/>
<evidence type="ECO:0000313" key="1">
    <source>
        <dbReference type="EMBL" id="GAA0153687.1"/>
    </source>
</evidence>
<comment type="caution">
    <text evidence="1">The sequence shown here is derived from an EMBL/GenBank/DDBJ whole genome shotgun (WGS) entry which is preliminary data.</text>
</comment>
<keyword evidence="2" id="KW-1185">Reference proteome</keyword>
<reference evidence="1 2" key="1">
    <citation type="submission" date="2024-01" db="EMBL/GenBank/DDBJ databases">
        <title>The complete chloroplast genome sequence of Lithospermum erythrorhizon: insights into the phylogenetic relationship among Boraginaceae species and the maternal lineages of purple gromwells.</title>
        <authorList>
            <person name="Okada T."/>
            <person name="Watanabe K."/>
        </authorList>
    </citation>
    <scope>NUCLEOTIDE SEQUENCE [LARGE SCALE GENOMIC DNA]</scope>
</reference>
<evidence type="ECO:0000313" key="2">
    <source>
        <dbReference type="Proteomes" id="UP001454036"/>
    </source>
</evidence>
<dbReference type="Proteomes" id="UP001454036">
    <property type="component" value="Unassembled WGS sequence"/>
</dbReference>
<gene>
    <name evidence="1" type="ORF">LIER_43245</name>
</gene>
<dbReference type="AlphaFoldDB" id="A0AAV3PUR4"/>